<keyword evidence="2" id="KW-0689">Ribosomal protein</keyword>
<organism evidence="6">
    <name type="scientific">marine metagenome</name>
    <dbReference type="NCBI Taxonomy" id="408172"/>
    <lineage>
        <taxon>unclassified sequences</taxon>
        <taxon>metagenomes</taxon>
        <taxon>ecological metagenomes</taxon>
    </lineage>
</organism>
<dbReference type="GO" id="GO:0003735">
    <property type="term" value="F:structural constituent of ribosome"/>
    <property type="evidence" value="ECO:0007669"/>
    <property type="project" value="InterPro"/>
</dbReference>
<sequence>MEVVLLENIKSLGKIGDIVIVKRGHGRNFLIKYGKALKASKDNISLVNKKKEDLNAKNLTLKKEAKKIFDVINNKKFKFSKRTKDNDELYGSIKPKELSKAIENMKK</sequence>
<evidence type="ECO:0000256" key="1">
    <source>
        <dbReference type="ARBA" id="ARBA00010605"/>
    </source>
</evidence>
<dbReference type="Pfam" id="PF01281">
    <property type="entry name" value="Ribosomal_L9_N"/>
    <property type="match status" value="1"/>
</dbReference>
<evidence type="ECO:0000256" key="4">
    <source>
        <dbReference type="SAM" id="Coils"/>
    </source>
</evidence>
<evidence type="ECO:0000256" key="3">
    <source>
        <dbReference type="ARBA" id="ARBA00023274"/>
    </source>
</evidence>
<dbReference type="InterPro" id="IPR036935">
    <property type="entry name" value="Ribosomal_bL9_N_sf"/>
</dbReference>
<dbReference type="EMBL" id="UINC01082467">
    <property type="protein sequence ID" value="SVC27257.1"/>
    <property type="molecule type" value="Genomic_DNA"/>
</dbReference>
<dbReference type="InterPro" id="IPR036791">
    <property type="entry name" value="Ribosomal_bL9_C_sf"/>
</dbReference>
<proteinExistence type="inferred from homology"/>
<dbReference type="Gene3D" id="3.40.5.10">
    <property type="entry name" value="Ribosomal protein L9, N-terminal domain"/>
    <property type="match status" value="1"/>
</dbReference>
<feature type="domain" description="Ribosomal protein L9" evidence="5">
    <location>
        <begin position="1"/>
        <end position="45"/>
    </location>
</feature>
<dbReference type="InterPro" id="IPR020594">
    <property type="entry name" value="Ribosomal_bL9_bac/chp"/>
</dbReference>
<dbReference type="AlphaFoldDB" id="A0A382KWW5"/>
<dbReference type="InterPro" id="IPR009027">
    <property type="entry name" value="Ribosomal_bL9/RNase_H1_N"/>
</dbReference>
<name>A0A382KWW5_9ZZZZ</name>
<dbReference type="SUPFAM" id="SSF55653">
    <property type="entry name" value="Ribosomal protein L9 C-domain"/>
    <property type="match status" value="1"/>
</dbReference>
<dbReference type="GO" id="GO:0005840">
    <property type="term" value="C:ribosome"/>
    <property type="evidence" value="ECO:0007669"/>
    <property type="project" value="UniProtKB-KW"/>
</dbReference>
<dbReference type="GO" id="GO:0006412">
    <property type="term" value="P:translation"/>
    <property type="evidence" value="ECO:0007669"/>
    <property type="project" value="InterPro"/>
</dbReference>
<dbReference type="Gene3D" id="3.10.430.100">
    <property type="entry name" value="Ribosomal protein L9, C-terminal domain"/>
    <property type="match status" value="1"/>
</dbReference>
<dbReference type="NCBIfam" id="TIGR00158">
    <property type="entry name" value="L9"/>
    <property type="match status" value="1"/>
</dbReference>
<dbReference type="InterPro" id="IPR000244">
    <property type="entry name" value="Ribosomal_bL9"/>
</dbReference>
<keyword evidence="3" id="KW-0687">Ribonucleoprotein</keyword>
<feature type="coiled-coil region" evidence="4">
    <location>
        <begin position="37"/>
        <end position="64"/>
    </location>
</feature>
<comment type="similarity">
    <text evidence="1">Belongs to the bacterial ribosomal protein bL9 family.</text>
</comment>
<evidence type="ECO:0000256" key="2">
    <source>
        <dbReference type="ARBA" id="ARBA00022980"/>
    </source>
</evidence>
<dbReference type="InterPro" id="IPR020070">
    <property type="entry name" value="Ribosomal_bL9_N"/>
</dbReference>
<dbReference type="PANTHER" id="PTHR21368">
    <property type="entry name" value="50S RIBOSOMAL PROTEIN L9"/>
    <property type="match status" value="1"/>
</dbReference>
<reference evidence="6" key="1">
    <citation type="submission" date="2018-05" db="EMBL/GenBank/DDBJ databases">
        <authorList>
            <person name="Lanie J.A."/>
            <person name="Ng W.-L."/>
            <person name="Kazmierczak K.M."/>
            <person name="Andrzejewski T.M."/>
            <person name="Davidsen T.M."/>
            <person name="Wayne K.J."/>
            <person name="Tettelin H."/>
            <person name="Glass J.I."/>
            <person name="Rusch D."/>
            <person name="Podicherti R."/>
            <person name="Tsui H.-C.T."/>
            <person name="Winkler M.E."/>
        </authorList>
    </citation>
    <scope>NUCLEOTIDE SEQUENCE</scope>
</reference>
<gene>
    <name evidence="6" type="ORF">METZ01_LOCUS280111</name>
</gene>
<protein>
    <recommendedName>
        <fullName evidence="5">Ribosomal protein L9 domain-containing protein</fullName>
    </recommendedName>
</protein>
<evidence type="ECO:0000259" key="5">
    <source>
        <dbReference type="Pfam" id="PF01281"/>
    </source>
</evidence>
<feature type="non-terminal residue" evidence="6">
    <location>
        <position position="107"/>
    </location>
</feature>
<evidence type="ECO:0000313" key="6">
    <source>
        <dbReference type="EMBL" id="SVC27257.1"/>
    </source>
</evidence>
<dbReference type="SUPFAM" id="SSF55658">
    <property type="entry name" value="L9 N-domain-like"/>
    <property type="match status" value="1"/>
</dbReference>
<accession>A0A382KWW5</accession>
<keyword evidence="4" id="KW-0175">Coiled coil</keyword>
<dbReference type="GO" id="GO:1990904">
    <property type="term" value="C:ribonucleoprotein complex"/>
    <property type="evidence" value="ECO:0007669"/>
    <property type="project" value="UniProtKB-KW"/>
</dbReference>